<dbReference type="Proteomes" id="UP000479335">
    <property type="component" value="Unassembled WGS sequence"/>
</dbReference>
<dbReference type="CDD" id="cd17932">
    <property type="entry name" value="DEXQc_UvrD"/>
    <property type="match status" value="1"/>
</dbReference>
<dbReference type="EC" id="5.6.2.4" evidence="9"/>
<evidence type="ECO:0000256" key="2">
    <source>
        <dbReference type="ARBA" id="ARBA00022741"/>
    </source>
</evidence>
<keyword evidence="15" id="KW-1185">Reference proteome</keyword>
<dbReference type="PANTHER" id="PTHR11070:SF2">
    <property type="entry name" value="ATP-DEPENDENT DNA HELICASE SRS2"/>
    <property type="match status" value="1"/>
</dbReference>
<gene>
    <name evidence="14" type="ORF">GTP46_11450</name>
</gene>
<dbReference type="GO" id="GO:0003677">
    <property type="term" value="F:DNA binding"/>
    <property type="evidence" value="ECO:0007669"/>
    <property type="project" value="UniProtKB-KW"/>
</dbReference>
<keyword evidence="4 12" id="KW-0347">Helicase</keyword>
<dbReference type="InterPro" id="IPR014016">
    <property type="entry name" value="UvrD-like_ATP-bd"/>
</dbReference>
<comment type="catalytic activity">
    <reaction evidence="8">
        <text>Couples ATP hydrolysis with the unwinding of duplex DNA by translocating in the 3'-5' direction.</text>
        <dbReference type="EC" id="5.6.2.4"/>
    </reaction>
</comment>
<evidence type="ECO:0000259" key="13">
    <source>
        <dbReference type="PROSITE" id="PS51198"/>
    </source>
</evidence>
<evidence type="ECO:0000256" key="11">
    <source>
        <dbReference type="ARBA" id="ARBA00048988"/>
    </source>
</evidence>
<evidence type="ECO:0000313" key="14">
    <source>
        <dbReference type="EMBL" id="MYM23261.1"/>
    </source>
</evidence>
<comment type="similarity">
    <text evidence="1">Belongs to the helicase family. UvrD subfamily.</text>
</comment>
<dbReference type="AlphaFoldDB" id="A0A6L8KFM0"/>
<feature type="binding site" evidence="12">
    <location>
        <begin position="28"/>
        <end position="35"/>
    </location>
    <ligand>
        <name>ATP</name>
        <dbReference type="ChEBI" id="CHEBI:30616"/>
    </ligand>
</feature>
<evidence type="ECO:0000256" key="5">
    <source>
        <dbReference type="ARBA" id="ARBA00022840"/>
    </source>
</evidence>
<accession>A0A6L8KFM0</accession>
<dbReference type="SUPFAM" id="SSF52540">
    <property type="entry name" value="P-loop containing nucleoside triphosphate hydrolases"/>
    <property type="match status" value="1"/>
</dbReference>
<name>A0A6L8KFM0_9BURK</name>
<dbReference type="Gene3D" id="3.40.50.300">
    <property type="entry name" value="P-loop containing nucleotide triphosphate hydrolases"/>
    <property type="match status" value="2"/>
</dbReference>
<keyword evidence="5 12" id="KW-0067">ATP-binding</keyword>
<dbReference type="Pfam" id="PF00580">
    <property type="entry name" value="UvrD-helicase"/>
    <property type="match status" value="1"/>
</dbReference>
<dbReference type="EMBL" id="WWCN01000006">
    <property type="protein sequence ID" value="MYM23261.1"/>
    <property type="molecule type" value="Genomic_DNA"/>
</dbReference>
<dbReference type="GO" id="GO:0005524">
    <property type="term" value="F:ATP binding"/>
    <property type="evidence" value="ECO:0007669"/>
    <property type="project" value="UniProtKB-UniRule"/>
</dbReference>
<sequence>MNFAWDDDELNPEQSAAVIQNGNVFLIACPGSGKTRTLTYKIAYELSKITTHRDFVLAITYTNRAADEIRERVEDMGVDASQLWIGTIHSFCLEWIIKPYYIYEPDLAQGYSLIDLYDREKLLEELCLPYKLLKVTFHDCDFYFTPDGLHLACKNGSKVNAVKVVLTEYFKYLKKHRLIDFELILWYAFDILKNNQIAAKNLAGIFRNILVDEYQDTKELQYEIVSYILRKSSATNFFIVGDPNQAIYDSLGGYPIGLDDLKIKTGLDFHQMELSKNYRSSERVVSYFGNFNLYKTNIEACGKDKGYQSIVSYDREVSKDKLVLEIARIVKHNIVELAIVPRQICIIAPWWVHLASMCRKLSAELPEYTFDGPGMVPFARDVENIWYKISRIALTEPSPGMYIRRMRWAKEILVDFENLGMHLDNFNNKDFLRTCNSIKLDEHDGISYLRDFFAALIAEMSIDLECYPTLMQHHQTFFESSEKRVAQLAKEGIAEASDIKYFRKLFENRTGITVSTIHGVKGAEFDAVIAYGLLEGMVPHFSDANGQESAQKMLYVVASRARKNLFLISEVGRKRYGNEFYGPTRKLIDCNFRYDNF</sequence>
<dbReference type="Gene3D" id="1.10.10.160">
    <property type="match status" value="1"/>
</dbReference>
<evidence type="ECO:0000256" key="7">
    <source>
        <dbReference type="ARBA" id="ARBA00023235"/>
    </source>
</evidence>
<dbReference type="InterPro" id="IPR027417">
    <property type="entry name" value="P-loop_NTPase"/>
</dbReference>
<keyword evidence="7" id="KW-0413">Isomerase</keyword>
<evidence type="ECO:0000256" key="3">
    <source>
        <dbReference type="ARBA" id="ARBA00022801"/>
    </source>
</evidence>
<dbReference type="Pfam" id="PF13361">
    <property type="entry name" value="UvrD_C"/>
    <property type="match status" value="1"/>
</dbReference>
<dbReference type="GO" id="GO:0000725">
    <property type="term" value="P:recombinational repair"/>
    <property type="evidence" value="ECO:0007669"/>
    <property type="project" value="TreeGrafter"/>
</dbReference>
<reference evidence="14 15" key="1">
    <citation type="submission" date="2019-12" db="EMBL/GenBank/DDBJ databases">
        <title>Novel species isolated from a subtropical stream in China.</title>
        <authorList>
            <person name="Lu H."/>
        </authorList>
    </citation>
    <scope>NUCLEOTIDE SEQUENCE [LARGE SCALE GENOMIC DNA]</scope>
    <source>
        <strain evidence="14 15">FT135W</strain>
    </source>
</reference>
<dbReference type="PANTHER" id="PTHR11070">
    <property type="entry name" value="UVRD / RECB / PCRA DNA HELICASE FAMILY MEMBER"/>
    <property type="match status" value="1"/>
</dbReference>
<evidence type="ECO:0000256" key="4">
    <source>
        <dbReference type="ARBA" id="ARBA00022806"/>
    </source>
</evidence>
<dbReference type="InterPro" id="IPR013986">
    <property type="entry name" value="DExx_box_DNA_helicase_dom_sf"/>
</dbReference>
<keyword evidence="3 12" id="KW-0378">Hydrolase</keyword>
<dbReference type="GO" id="GO:0016787">
    <property type="term" value="F:hydrolase activity"/>
    <property type="evidence" value="ECO:0007669"/>
    <property type="project" value="UniProtKB-UniRule"/>
</dbReference>
<keyword evidence="6" id="KW-0238">DNA-binding</keyword>
<evidence type="ECO:0000256" key="6">
    <source>
        <dbReference type="ARBA" id="ARBA00023125"/>
    </source>
</evidence>
<feature type="domain" description="UvrD-like helicase ATP-binding" evidence="13">
    <location>
        <begin position="7"/>
        <end position="281"/>
    </location>
</feature>
<dbReference type="InterPro" id="IPR014017">
    <property type="entry name" value="DNA_helicase_UvrD-like_C"/>
</dbReference>
<organism evidence="14 15">
    <name type="scientific">Duganella flavida</name>
    <dbReference type="NCBI Taxonomy" id="2692175"/>
    <lineage>
        <taxon>Bacteria</taxon>
        <taxon>Pseudomonadati</taxon>
        <taxon>Pseudomonadota</taxon>
        <taxon>Betaproteobacteria</taxon>
        <taxon>Burkholderiales</taxon>
        <taxon>Oxalobacteraceae</taxon>
        <taxon>Telluria group</taxon>
        <taxon>Duganella</taxon>
    </lineage>
</organism>
<dbReference type="GO" id="GO:0043138">
    <property type="term" value="F:3'-5' DNA helicase activity"/>
    <property type="evidence" value="ECO:0007669"/>
    <property type="project" value="UniProtKB-EC"/>
</dbReference>
<comment type="caution">
    <text evidence="14">The sequence shown here is derived from an EMBL/GenBank/DDBJ whole genome shotgun (WGS) entry which is preliminary data.</text>
</comment>
<evidence type="ECO:0000313" key="15">
    <source>
        <dbReference type="Proteomes" id="UP000479335"/>
    </source>
</evidence>
<evidence type="ECO:0000256" key="1">
    <source>
        <dbReference type="ARBA" id="ARBA00009922"/>
    </source>
</evidence>
<evidence type="ECO:0000256" key="12">
    <source>
        <dbReference type="PROSITE-ProRule" id="PRU00560"/>
    </source>
</evidence>
<protein>
    <recommendedName>
        <fullName evidence="9">DNA 3'-5' helicase</fullName>
        <ecNumber evidence="9">5.6.2.4</ecNumber>
    </recommendedName>
    <alternativeName>
        <fullName evidence="10">DNA 3'-5' helicase II</fullName>
    </alternativeName>
</protein>
<keyword evidence="2 12" id="KW-0547">Nucleotide-binding</keyword>
<evidence type="ECO:0000256" key="8">
    <source>
        <dbReference type="ARBA" id="ARBA00034617"/>
    </source>
</evidence>
<evidence type="ECO:0000256" key="9">
    <source>
        <dbReference type="ARBA" id="ARBA00034808"/>
    </source>
</evidence>
<evidence type="ECO:0000256" key="10">
    <source>
        <dbReference type="ARBA" id="ARBA00034923"/>
    </source>
</evidence>
<comment type="catalytic activity">
    <reaction evidence="11">
        <text>ATP + H2O = ADP + phosphate + H(+)</text>
        <dbReference type="Rhea" id="RHEA:13065"/>
        <dbReference type="ChEBI" id="CHEBI:15377"/>
        <dbReference type="ChEBI" id="CHEBI:15378"/>
        <dbReference type="ChEBI" id="CHEBI:30616"/>
        <dbReference type="ChEBI" id="CHEBI:43474"/>
        <dbReference type="ChEBI" id="CHEBI:456216"/>
        <dbReference type="EC" id="5.6.2.4"/>
    </reaction>
</comment>
<dbReference type="PROSITE" id="PS51198">
    <property type="entry name" value="UVRD_HELICASE_ATP_BIND"/>
    <property type="match status" value="1"/>
</dbReference>
<dbReference type="RefSeq" id="WP_161006753.1">
    <property type="nucleotide sequence ID" value="NZ_WWCN01000006.1"/>
</dbReference>
<dbReference type="InterPro" id="IPR000212">
    <property type="entry name" value="DNA_helicase_UvrD/REP"/>
</dbReference>
<proteinExistence type="inferred from homology"/>